<name>A0A6A7B806_9PLEO</name>
<feature type="compositionally biased region" description="Polar residues" evidence="8">
    <location>
        <begin position="133"/>
        <end position="143"/>
    </location>
</feature>
<comment type="subunit">
    <text evidence="4">Homotetramer.</text>
</comment>
<evidence type="ECO:0000256" key="1">
    <source>
        <dbReference type="ARBA" id="ARBA00001043"/>
    </source>
</evidence>
<evidence type="ECO:0000256" key="5">
    <source>
        <dbReference type="ARBA" id="ARBA00012609"/>
    </source>
</evidence>
<evidence type="ECO:0000256" key="4">
    <source>
        <dbReference type="ARBA" id="ARBA00011881"/>
    </source>
</evidence>
<keyword evidence="7 10" id="KW-0378">Hydrolase</keyword>
<reference evidence="10" key="1">
    <citation type="submission" date="2020-01" db="EMBL/GenBank/DDBJ databases">
        <authorList>
            <consortium name="DOE Joint Genome Institute"/>
            <person name="Haridas S."/>
            <person name="Albert R."/>
            <person name="Binder M."/>
            <person name="Bloem J."/>
            <person name="Labutti K."/>
            <person name="Salamov A."/>
            <person name="Andreopoulos B."/>
            <person name="Baker S.E."/>
            <person name="Barry K."/>
            <person name="Bills G."/>
            <person name="Bluhm B.H."/>
            <person name="Cannon C."/>
            <person name="Castanera R."/>
            <person name="Culley D.E."/>
            <person name="Daum C."/>
            <person name="Ezra D."/>
            <person name="Gonzalez J.B."/>
            <person name="Henrissat B."/>
            <person name="Kuo A."/>
            <person name="Liang C."/>
            <person name="Lipzen A."/>
            <person name="Lutzoni F."/>
            <person name="Magnuson J."/>
            <person name="Mondo S."/>
            <person name="Nolan M."/>
            <person name="Ohm R."/>
            <person name="Pangilinan J."/>
            <person name="Park H.-J."/>
            <person name="Ramirez L."/>
            <person name="Alfaro M."/>
            <person name="Sun H."/>
            <person name="Tritt A."/>
            <person name="Yoshinaga Y."/>
            <person name="Zwiers L.-H."/>
            <person name="Turgeon B.G."/>
            <person name="Goodwin S.B."/>
            <person name="Spatafora J.W."/>
            <person name="Crous P.W."/>
            <person name="Grigoriev I.V."/>
        </authorList>
    </citation>
    <scope>NUCLEOTIDE SEQUENCE</scope>
    <source>
        <strain evidence="10">IPT5</strain>
    </source>
</reference>
<keyword evidence="11" id="KW-1185">Reference proteome</keyword>
<dbReference type="InterPro" id="IPR023418">
    <property type="entry name" value="Thyroxine_BS"/>
</dbReference>
<keyword evidence="6" id="KW-0659">Purine metabolism</keyword>
<evidence type="ECO:0000313" key="10">
    <source>
        <dbReference type="EMBL" id="KAF2850418.1"/>
    </source>
</evidence>
<evidence type="ECO:0000256" key="2">
    <source>
        <dbReference type="ARBA" id="ARBA00002704"/>
    </source>
</evidence>
<feature type="region of interest" description="Disordered" evidence="8">
    <location>
        <begin position="29"/>
        <end position="54"/>
    </location>
</feature>
<dbReference type="InterPro" id="IPR036817">
    <property type="entry name" value="Transthyretin/HIU_hydrolase_sf"/>
</dbReference>
<dbReference type="PANTHER" id="PTHR10395">
    <property type="entry name" value="URICASE AND TRANSTHYRETIN-RELATED"/>
    <property type="match status" value="1"/>
</dbReference>
<evidence type="ECO:0000259" key="9">
    <source>
        <dbReference type="Pfam" id="PF00576"/>
    </source>
</evidence>
<dbReference type="GO" id="GO:0033971">
    <property type="term" value="F:hydroxyisourate hydrolase activity"/>
    <property type="evidence" value="ECO:0007669"/>
    <property type="project" value="UniProtKB-EC"/>
</dbReference>
<gene>
    <name evidence="10" type="ORF">T440DRAFT_479125</name>
</gene>
<dbReference type="SUPFAM" id="SSF49472">
    <property type="entry name" value="Transthyretin (synonym: prealbumin)"/>
    <property type="match status" value="1"/>
</dbReference>
<evidence type="ECO:0000256" key="8">
    <source>
        <dbReference type="SAM" id="MobiDB-lite"/>
    </source>
</evidence>
<dbReference type="PANTHER" id="PTHR10395:SF7">
    <property type="entry name" value="5-HYDROXYISOURATE HYDROLASE"/>
    <property type="match status" value="1"/>
</dbReference>
<feature type="region of interest" description="Disordered" evidence="8">
    <location>
        <begin position="163"/>
        <end position="201"/>
    </location>
</feature>
<organism evidence="10 11">
    <name type="scientific">Plenodomus tracheiphilus IPT5</name>
    <dbReference type="NCBI Taxonomy" id="1408161"/>
    <lineage>
        <taxon>Eukaryota</taxon>
        <taxon>Fungi</taxon>
        <taxon>Dikarya</taxon>
        <taxon>Ascomycota</taxon>
        <taxon>Pezizomycotina</taxon>
        <taxon>Dothideomycetes</taxon>
        <taxon>Pleosporomycetidae</taxon>
        <taxon>Pleosporales</taxon>
        <taxon>Pleosporineae</taxon>
        <taxon>Leptosphaeriaceae</taxon>
        <taxon>Plenodomus</taxon>
    </lineage>
</organism>
<dbReference type="InterPro" id="IPR023416">
    <property type="entry name" value="Transthyretin/HIU_hydrolase_d"/>
</dbReference>
<dbReference type="Proteomes" id="UP000799423">
    <property type="component" value="Unassembled WGS sequence"/>
</dbReference>
<dbReference type="OrthoDB" id="10265230at2759"/>
<feature type="domain" description="Transthyretin/hydroxyisourate hydrolase" evidence="9">
    <location>
        <begin position="149"/>
        <end position="286"/>
    </location>
</feature>
<dbReference type="AlphaFoldDB" id="A0A6A7B806"/>
<evidence type="ECO:0000256" key="6">
    <source>
        <dbReference type="ARBA" id="ARBA00022631"/>
    </source>
</evidence>
<dbReference type="GO" id="GO:0006144">
    <property type="term" value="P:purine nucleobase metabolic process"/>
    <property type="evidence" value="ECO:0007669"/>
    <property type="project" value="UniProtKB-KW"/>
</dbReference>
<feature type="compositionally biased region" description="Basic and acidic residues" evidence="8">
    <location>
        <begin position="44"/>
        <end position="54"/>
    </location>
</feature>
<dbReference type="CDD" id="cd05822">
    <property type="entry name" value="TLP_HIUase"/>
    <property type="match status" value="1"/>
</dbReference>
<feature type="compositionally biased region" description="Low complexity" evidence="8">
    <location>
        <begin position="166"/>
        <end position="180"/>
    </location>
</feature>
<dbReference type="InterPro" id="IPR014306">
    <property type="entry name" value="Hydroxyisourate_hydrolase"/>
</dbReference>
<evidence type="ECO:0000313" key="11">
    <source>
        <dbReference type="Proteomes" id="UP000799423"/>
    </source>
</evidence>
<dbReference type="NCBIfam" id="TIGR02962">
    <property type="entry name" value="hdxy_isourate"/>
    <property type="match status" value="1"/>
</dbReference>
<dbReference type="Pfam" id="PF00576">
    <property type="entry name" value="Transthyretin"/>
    <property type="match status" value="1"/>
</dbReference>
<comment type="catalytic activity">
    <reaction evidence="1">
        <text>5-hydroxyisourate + H2O = 5-hydroxy-2-oxo-4-ureido-2,5-dihydro-1H-imidazole-5-carboxylate + H(+)</text>
        <dbReference type="Rhea" id="RHEA:23736"/>
        <dbReference type="ChEBI" id="CHEBI:15377"/>
        <dbReference type="ChEBI" id="CHEBI:15378"/>
        <dbReference type="ChEBI" id="CHEBI:18072"/>
        <dbReference type="ChEBI" id="CHEBI:58639"/>
        <dbReference type="EC" id="3.5.2.17"/>
    </reaction>
</comment>
<comment type="function">
    <text evidence="2">Catalyzes the hydrolysis of 5-hydroxyisourate (HIU) to 2-oxo-4-hydroxy-4-carboxy-5-ureidoimidazoline (OHCU).</text>
</comment>
<evidence type="ECO:0000256" key="3">
    <source>
        <dbReference type="ARBA" id="ARBA00009850"/>
    </source>
</evidence>
<feature type="region of interest" description="Disordered" evidence="8">
    <location>
        <begin position="124"/>
        <end position="147"/>
    </location>
</feature>
<dbReference type="EC" id="3.5.2.17" evidence="5"/>
<accession>A0A6A7B806</accession>
<proteinExistence type="inferred from homology"/>
<dbReference type="Gene3D" id="2.60.40.180">
    <property type="entry name" value="Transthyretin/hydroxyisourate hydrolase domain"/>
    <property type="match status" value="1"/>
</dbReference>
<dbReference type="PROSITE" id="PS00768">
    <property type="entry name" value="TRANSTHYRETIN_1"/>
    <property type="match status" value="1"/>
</dbReference>
<protein>
    <recommendedName>
        <fullName evidence="5">hydroxyisourate hydrolase</fullName>
        <ecNumber evidence="5">3.5.2.17</ecNumber>
    </recommendedName>
</protein>
<sequence length="287" mass="31305">MCLNASHMCVDEPKPKSATIGHDAHAELGARGSRRAEGQSSEQADEKHPRGCDRGARETRLSLCACKSQLHKTNPSPTILALYPTIPLNSRCFSQSPALHSYDNHRMPAPTPAQRIAQLTHHLQPTPTLPADTPQNQQHTMSTDAKPPITCHVLDTTAGRPAPNIPVTLSLLPNTPSSTPTSPPTTPQPRYTSQTNTDGRVTTWTPLPSAEPFTTAPTLASVFALPEDQRWSLTFDTEAYFAAKGVETFFPEVEVKFVVRRGQKEKGEHFHVPVLVGGFGFTTYRGS</sequence>
<evidence type="ECO:0000256" key="7">
    <source>
        <dbReference type="ARBA" id="ARBA00022801"/>
    </source>
</evidence>
<comment type="similarity">
    <text evidence="3">Belongs to the transthyretin family. 5-hydroxyisourate hydrolase subfamily.</text>
</comment>
<dbReference type="EMBL" id="MU006306">
    <property type="protein sequence ID" value="KAF2850418.1"/>
    <property type="molecule type" value="Genomic_DNA"/>
</dbReference>